<keyword evidence="2" id="KW-0813">Transport</keyword>
<feature type="transmembrane region" description="Helical" evidence="7">
    <location>
        <begin position="153"/>
        <end position="174"/>
    </location>
</feature>
<feature type="transmembrane region" description="Helical" evidence="7">
    <location>
        <begin position="381"/>
        <end position="402"/>
    </location>
</feature>
<dbReference type="Pfam" id="PF07690">
    <property type="entry name" value="MFS_1"/>
    <property type="match status" value="1"/>
</dbReference>
<sequence length="563" mass="58978">MSAATASTVPAGSPPGTQLTHRQVLQVLGALMLGLFLAALDQTIVASAIRTIGDDLHGLSVQAWVTTAYLITATISTPLYGKLSDIYGRKKFFLAAIAIFVIGSAASSFATSMYQLAAFRAFQGLGAGGLFSLALAIIGDIVPPRERARYQGYFLAVFGTSSVLGPVIGGFFAGADSILGITGWRWVFLVNVPIGIVALIVVARVLHIDQERREHRIDWWGALFLCVALVPLLIVAEQGRAWGWDSPRAIACFAVGLVGLALFIGAERFMKEDALIPLRFFRNRTFGLTAVGGFLVGAGMFGGLALLPLYLQIVRGATPTESGLQLLPLTAGLMIGSVVAGQLISRTGRYKIFPVLGGALAAVGFWLLHTVGASTPFGRTGAFMAVLGLGIGLILQPITLAVQNAMSPREIGVATSSATFFRQMGATAGTAVFLSVLFSTVGDKIAAAYRSAGAGVQQALANPAIANDPANKPIIEAVRGGGQMNSSALNDTSFLSHVNAVLAYPFKVGFSDSMDMIFMIAAGVLVAALVIFLFLPELPLRTQSGLSARAAETETEIAREPAA</sequence>
<dbReference type="PANTHER" id="PTHR23501:SF197">
    <property type="entry name" value="COMD"/>
    <property type="match status" value="1"/>
</dbReference>
<organism evidence="9 10">
    <name type="scientific">Paractinoplanes globisporus</name>
    <dbReference type="NCBI Taxonomy" id="113565"/>
    <lineage>
        <taxon>Bacteria</taxon>
        <taxon>Bacillati</taxon>
        <taxon>Actinomycetota</taxon>
        <taxon>Actinomycetes</taxon>
        <taxon>Micromonosporales</taxon>
        <taxon>Micromonosporaceae</taxon>
        <taxon>Paractinoplanes</taxon>
    </lineage>
</organism>
<dbReference type="InterPro" id="IPR011701">
    <property type="entry name" value="MFS"/>
</dbReference>
<dbReference type="Gene3D" id="1.20.1720.10">
    <property type="entry name" value="Multidrug resistance protein D"/>
    <property type="match status" value="1"/>
</dbReference>
<keyword evidence="10" id="KW-1185">Reference proteome</keyword>
<protein>
    <submittedName>
        <fullName evidence="9">MDR family MFS transporter</fullName>
    </submittedName>
</protein>
<feature type="domain" description="Major facilitator superfamily (MFS) profile" evidence="8">
    <location>
        <begin position="27"/>
        <end position="539"/>
    </location>
</feature>
<evidence type="ECO:0000313" key="10">
    <source>
        <dbReference type="Proteomes" id="UP001602245"/>
    </source>
</evidence>
<reference evidence="9 10" key="1">
    <citation type="submission" date="2024-10" db="EMBL/GenBank/DDBJ databases">
        <title>The Natural Products Discovery Center: Release of the First 8490 Sequenced Strains for Exploring Actinobacteria Biosynthetic Diversity.</title>
        <authorList>
            <person name="Kalkreuter E."/>
            <person name="Kautsar S.A."/>
            <person name="Yang D."/>
            <person name="Bader C.D."/>
            <person name="Teijaro C.N."/>
            <person name="Fluegel L."/>
            <person name="Davis C.M."/>
            <person name="Simpson J.R."/>
            <person name="Lauterbach L."/>
            <person name="Steele A.D."/>
            <person name="Gui C."/>
            <person name="Meng S."/>
            <person name="Li G."/>
            <person name="Viehrig K."/>
            <person name="Ye F."/>
            <person name="Su P."/>
            <person name="Kiefer A.F."/>
            <person name="Nichols A."/>
            <person name="Cepeda A.J."/>
            <person name="Yan W."/>
            <person name="Fan B."/>
            <person name="Jiang Y."/>
            <person name="Adhikari A."/>
            <person name="Zheng C.-J."/>
            <person name="Schuster L."/>
            <person name="Cowan T.M."/>
            <person name="Smanski M.J."/>
            <person name="Chevrette M.G."/>
            <person name="De Carvalho L.P.S."/>
            <person name="Shen B."/>
        </authorList>
    </citation>
    <scope>NUCLEOTIDE SEQUENCE [LARGE SCALE GENOMIC DNA]</scope>
    <source>
        <strain evidence="9 10">NPDC000087</strain>
    </source>
</reference>
<dbReference type="EMBL" id="JBIAZU010000001">
    <property type="protein sequence ID" value="MFF5288399.1"/>
    <property type="molecule type" value="Genomic_DNA"/>
</dbReference>
<dbReference type="CDD" id="cd17502">
    <property type="entry name" value="MFS_Azr1_MDR_like"/>
    <property type="match status" value="1"/>
</dbReference>
<feature type="transmembrane region" description="Helical" evidence="7">
    <location>
        <begin position="248"/>
        <end position="266"/>
    </location>
</feature>
<feature type="transmembrane region" description="Helical" evidence="7">
    <location>
        <begin position="286"/>
        <end position="311"/>
    </location>
</feature>
<feature type="transmembrane region" description="Helical" evidence="7">
    <location>
        <begin position="352"/>
        <end position="369"/>
    </location>
</feature>
<proteinExistence type="predicted"/>
<evidence type="ECO:0000256" key="6">
    <source>
        <dbReference type="ARBA" id="ARBA00023136"/>
    </source>
</evidence>
<dbReference type="PROSITE" id="PS50850">
    <property type="entry name" value="MFS"/>
    <property type="match status" value="1"/>
</dbReference>
<dbReference type="SUPFAM" id="SSF103473">
    <property type="entry name" value="MFS general substrate transporter"/>
    <property type="match status" value="1"/>
</dbReference>
<evidence type="ECO:0000313" key="9">
    <source>
        <dbReference type="EMBL" id="MFF5288399.1"/>
    </source>
</evidence>
<feature type="transmembrane region" description="Helical" evidence="7">
    <location>
        <begin position="323"/>
        <end position="345"/>
    </location>
</feature>
<feature type="transmembrane region" description="Helical" evidence="7">
    <location>
        <begin position="186"/>
        <end position="207"/>
    </location>
</feature>
<evidence type="ECO:0000256" key="5">
    <source>
        <dbReference type="ARBA" id="ARBA00022989"/>
    </source>
</evidence>
<name>A0ABW6W523_9ACTN</name>
<accession>A0ABW6W523</accession>
<keyword evidence="3" id="KW-1003">Cell membrane</keyword>
<dbReference type="InterPro" id="IPR036259">
    <property type="entry name" value="MFS_trans_sf"/>
</dbReference>
<dbReference type="Proteomes" id="UP001602245">
    <property type="component" value="Unassembled WGS sequence"/>
</dbReference>
<dbReference type="RefSeq" id="WP_020511266.1">
    <property type="nucleotide sequence ID" value="NZ_JBIAZU010000001.1"/>
</dbReference>
<keyword evidence="5 7" id="KW-1133">Transmembrane helix</keyword>
<feature type="transmembrane region" description="Helical" evidence="7">
    <location>
        <begin position="121"/>
        <end position="141"/>
    </location>
</feature>
<feature type="transmembrane region" description="Helical" evidence="7">
    <location>
        <begin position="516"/>
        <end position="535"/>
    </location>
</feature>
<dbReference type="InterPro" id="IPR020846">
    <property type="entry name" value="MFS_dom"/>
</dbReference>
<evidence type="ECO:0000259" key="8">
    <source>
        <dbReference type="PROSITE" id="PS50850"/>
    </source>
</evidence>
<comment type="subcellular location">
    <subcellularLocation>
        <location evidence="1">Cell membrane</location>
        <topology evidence="1">Multi-pass membrane protein</topology>
    </subcellularLocation>
</comment>
<dbReference type="Gene3D" id="1.20.1250.20">
    <property type="entry name" value="MFS general substrate transporter like domains"/>
    <property type="match status" value="1"/>
</dbReference>
<dbReference type="NCBIfam" id="TIGR00711">
    <property type="entry name" value="efflux_EmrB"/>
    <property type="match status" value="1"/>
</dbReference>
<dbReference type="PANTHER" id="PTHR23501">
    <property type="entry name" value="MAJOR FACILITATOR SUPERFAMILY"/>
    <property type="match status" value="1"/>
</dbReference>
<evidence type="ECO:0000256" key="2">
    <source>
        <dbReference type="ARBA" id="ARBA00022448"/>
    </source>
</evidence>
<evidence type="ECO:0000256" key="1">
    <source>
        <dbReference type="ARBA" id="ARBA00004651"/>
    </source>
</evidence>
<evidence type="ECO:0000256" key="3">
    <source>
        <dbReference type="ARBA" id="ARBA00022475"/>
    </source>
</evidence>
<feature type="transmembrane region" description="Helical" evidence="7">
    <location>
        <begin position="92"/>
        <end position="115"/>
    </location>
</feature>
<feature type="transmembrane region" description="Helical" evidence="7">
    <location>
        <begin position="27"/>
        <end position="49"/>
    </location>
</feature>
<evidence type="ECO:0000256" key="4">
    <source>
        <dbReference type="ARBA" id="ARBA00022692"/>
    </source>
</evidence>
<dbReference type="InterPro" id="IPR004638">
    <property type="entry name" value="EmrB-like"/>
</dbReference>
<keyword evidence="6 7" id="KW-0472">Membrane</keyword>
<evidence type="ECO:0000256" key="7">
    <source>
        <dbReference type="SAM" id="Phobius"/>
    </source>
</evidence>
<gene>
    <name evidence="9" type="ORF">ACFY35_03110</name>
</gene>
<comment type="caution">
    <text evidence="9">The sequence shown here is derived from an EMBL/GenBank/DDBJ whole genome shotgun (WGS) entry which is preliminary data.</text>
</comment>
<feature type="transmembrane region" description="Helical" evidence="7">
    <location>
        <begin position="219"/>
        <end position="236"/>
    </location>
</feature>
<keyword evidence="4 7" id="KW-0812">Transmembrane</keyword>
<feature type="transmembrane region" description="Helical" evidence="7">
    <location>
        <begin position="61"/>
        <end position="80"/>
    </location>
</feature>